<dbReference type="GO" id="GO:0003887">
    <property type="term" value="F:DNA-directed DNA polymerase activity"/>
    <property type="evidence" value="ECO:0007669"/>
    <property type="project" value="UniProtKB-KW"/>
</dbReference>
<dbReference type="InterPro" id="IPR043502">
    <property type="entry name" value="DNA/RNA_pol_sf"/>
</dbReference>
<keyword evidence="6" id="KW-0378">Hydrolase</keyword>
<feature type="domain" description="Integrase catalytic" evidence="17">
    <location>
        <begin position="663"/>
        <end position="822"/>
    </location>
</feature>
<dbReference type="InParanoid" id="A0A674A7Q7"/>
<proteinExistence type="inferred from homology"/>
<dbReference type="GO" id="GO:0003677">
    <property type="term" value="F:DNA binding"/>
    <property type="evidence" value="ECO:0007669"/>
    <property type="project" value="UniProtKB-KW"/>
</dbReference>
<feature type="compositionally biased region" description="Pro residues" evidence="15">
    <location>
        <begin position="19"/>
        <end position="29"/>
    </location>
</feature>
<keyword evidence="7" id="KW-0460">Magnesium</keyword>
<dbReference type="SUPFAM" id="SSF56672">
    <property type="entry name" value="DNA/RNA polymerases"/>
    <property type="match status" value="1"/>
</dbReference>
<keyword evidence="3" id="KW-0645">Protease</keyword>
<dbReference type="SUPFAM" id="SSF50630">
    <property type="entry name" value="Acid proteases"/>
    <property type="match status" value="1"/>
</dbReference>
<keyword evidence="8" id="KW-0229">DNA integration</keyword>
<dbReference type="GO" id="GO:0004190">
    <property type="term" value="F:aspartic-type endopeptidase activity"/>
    <property type="evidence" value="ECO:0007669"/>
    <property type="project" value="UniProtKB-KW"/>
</dbReference>
<dbReference type="InterPro" id="IPR050951">
    <property type="entry name" value="Retrovirus_Pol_polyprotein"/>
</dbReference>
<evidence type="ECO:0000256" key="13">
    <source>
        <dbReference type="ARBA" id="ARBA00039658"/>
    </source>
</evidence>
<dbReference type="InterPro" id="IPR041588">
    <property type="entry name" value="Integrase_H2C2"/>
</dbReference>
<feature type="compositionally biased region" description="Polar residues" evidence="15">
    <location>
        <begin position="260"/>
        <end position="277"/>
    </location>
</feature>
<dbReference type="Gene3D" id="2.40.70.10">
    <property type="entry name" value="Acid Proteases"/>
    <property type="match status" value="1"/>
</dbReference>
<dbReference type="InterPro" id="IPR021109">
    <property type="entry name" value="Peptidase_aspartic_dom_sf"/>
</dbReference>
<dbReference type="InterPro" id="IPR043128">
    <property type="entry name" value="Rev_trsase/Diguanyl_cyclase"/>
</dbReference>
<dbReference type="GO" id="GO:0008270">
    <property type="term" value="F:zinc ion binding"/>
    <property type="evidence" value="ECO:0007669"/>
    <property type="project" value="UniProtKB-KW"/>
</dbReference>
<dbReference type="GO" id="GO:0015074">
    <property type="term" value="P:DNA integration"/>
    <property type="evidence" value="ECO:0007669"/>
    <property type="project" value="UniProtKB-KW"/>
</dbReference>
<keyword evidence="10" id="KW-0808">Transferase</keyword>
<dbReference type="InterPro" id="IPR001584">
    <property type="entry name" value="Integrase_cat-core"/>
</dbReference>
<organism evidence="18 19">
    <name type="scientific">Salmo trutta</name>
    <name type="common">Brown trout</name>
    <dbReference type="NCBI Taxonomy" id="8032"/>
    <lineage>
        <taxon>Eukaryota</taxon>
        <taxon>Metazoa</taxon>
        <taxon>Chordata</taxon>
        <taxon>Craniata</taxon>
        <taxon>Vertebrata</taxon>
        <taxon>Euteleostomi</taxon>
        <taxon>Actinopterygii</taxon>
        <taxon>Neopterygii</taxon>
        <taxon>Teleostei</taxon>
        <taxon>Protacanthopterygii</taxon>
        <taxon>Salmoniformes</taxon>
        <taxon>Salmonidae</taxon>
        <taxon>Salmoninae</taxon>
        <taxon>Salmo</taxon>
    </lineage>
</organism>
<dbReference type="GO" id="GO:0006310">
    <property type="term" value="P:DNA recombination"/>
    <property type="evidence" value="ECO:0007669"/>
    <property type="project" value="UniProtKB-KW"/>
</dbReference>
<keyword evidence="10" id="KW-0548">Nucleotidyltransferase</keyword>
<dbReference type="AlphaFoldDB" id="A0A674A7Q7"/>
<accession>A0A674A7Q7</accession>
<dbReference type="FunFam" id="3.30.420.10:FF:000032">
    <property type="entry name" value="Retrovirus-related Pol polyprotein from transposon 297-like Protein"/>
    <property type="match status" value="1"/>
</dbReference>
<evidence type="ECO:0000259" key="17">
    <source>
        <dbReference type="PROSITE" id="PS50994"/>
    </source>
</evidence>
<evidence type="ECO:0000256" key="10">
    <source>
        <dbReference type="ARBA" id="ARBA00022932"/>
    </source>
</evidence>
<dbReference type="CDD" id="cd01647">
    <property type="entry name" value="RT_LTR"/>
    <property type="match status" value="1"/>
</dbReference>
<dbReference type="Gene3D" id="3.10.10.10">
    <property type="entry name" value="HIV Type 1 Reverse Transcriptase, subunit A, domain 1"/>
    <property type="match status" value="1"/>
</dbReference>
<dbReference type="Gene3D" id="3.30.420.10">
    <property type="entry name" value="Ribonuclease H-like superfamily/Ribonuclease H"/>
    <property type="match status" value="1"/>
</dbReference>
<feature type="region of interest" description="Disordered" evidence="15">
    <location>
        <begin position="13"/>
        <end position="40"/>
    </location>
</feature>
<dbReference type="GO" id="GO:0003964">
    <property type="term" value="F:RNA-directed DNA polymerase activity"/>
    <property type="evidence" value="ECO:0007669"/>
    <property type="project" value="UniProtKB-KW"/>
</dbReference>
<dbReference type="Gene3D" id="3.30.70.270">
    <property type="match status" value="1"/>
</dbReference>
<dbReference type="PROSITE" id="PS50994">
    <property type="entry name" value="INTEGRASE"/>
    <property type="match status" value="1"/>
</dbReference>
<dbReference type="Pfam" id="PF03732">
    <property type="entry name" value="Retrotrans_gag"/>
    <property type="match status" value="1"/>
</dbReference>
<dbReference type="Proteomes" id="UP000472277">
    <property type="component" value="Chromosome 13"/>
</dbReference>
<dbReference type="EC" id="3.1.26.4" evidence="2"/>
<sequence length="931" mass="103637">MDQVLARLERWERSASPAGPVPVPHPAPLPTSTEAGASGIRISPPREFDGTAAGCKGFLLQLELYLATVRPPPSDEERVSVLVSCLTGRALEWANAVWDGPDSARGDYPEFTRRFRAVFDHPPEGRAAGELLFHLRQETRTAQDFALEFRTLAAGSGWNERALIDHYRCSLREDVRRELACRDNTSTLDQLVDLSIRLDNLLAARGRSSRGLFVPPTSPPAPQPMEIGGAAPRRTGGGGLSCTRCGRRGHTVDRCWRGPSGSSEGRQSTASAPQVSPHQPHPEPPVDHLYTSVCFPNFSPHFQYKALVDSGAAGSFMDHGLAERLGIPRVQLDHPFPVHALDSRPLGSGQVGEVTVPLVMQTWGGHVERISLFIIDSPAFPVVLGIPWLATHNPQISWRQRALTGWSRECSGRCIGVSIGATTVESPDQVSTVHIPSEYADLAIAFSKTKATLLPPHRRGDCAINLQADATLPRSHVYPLSQEETVAMDTYVTESLRQGYIRPSKSPVSSSFFFVKKKEGGLRPCIDYRGLNAITVGFSYPLPLIATAVESFHGARFFTKLDLRSAYNLVRIRDGDEWKTAFSTTSGLKYVPLGVRDRLIRWSHTLPSSGHPGVERTVRGLKGRYWWPTLAEDVRRYVSSCSVCAQCKAPRHLPRGKLQPLPVPQRPWTHLSVDFLTDLPPSQGNTAILVVVDRFSKSCRLLPLPGLPTALQTAEALFTHVFRHYGVPEDIVSDRGPQFTSRVWKSFMERLGVSVSLTSGFHPESNGQVERINQDVGRFLRSYCQDRPGEWAQFVPWAEMAQNSQRHSSTNLSPFQVVLGYQPVLVPWQQSQTEAPAVEAWVKRSQETWSTVQECLRRASERHKESADRHRSDAPVFNPGDRVWLSTRNLPLRLPCRKLGPRFVGPFKVLRRINEVCYRLQLPSYYRINPS</sequence>
<dbReference type="PANTHER" id="PTHR37984">
    <property type="entry name" value="PROTEIN CBG26694"/>
    <property type="match status" value="1"/>
</dbReference>
<keyword evidence="14" id="KW-0863">Zinc-finger</keyword>
<dbReference type="InterPro" id="IPR012337">
    <property type="entry name" value="RNaseH-like_sf"/>
</dbReference>
<dbReference type="CDD" id="cd00303">
    <property type="entry name" value="retropepsin_like"/>
    <property type="match status" value="1"/>
</dbReference>
<feature type="region of interest" description="Disordered" evidence="15">
    <location>
        <begin position="209"/>
        <end position="285"/>
    </location>
</feature>
<keyword evidence="19" id="KW-1185">Reference proteome</keyword>
<keyword evidence="14" id="KW-0862">Zinc</keyword>
<keyword evidence="5" id="KW-0064">Aspartyl protease</keyword>
<keyword evidence="10" id="KW-0239">DNA-directed DNA polymerase</keyword>
<evidence type="ECO:0000256" key="11">
    <source>
        <dbReference type="ARBA" id="ARBA00023125"/>
    </source>
</evidence>
<dbReference type="GO" id="GO:0006508">
    <property type="term" value="P:proteolysis"/>
    <property type="evidence" value="ECO:0007669"/>
    <property type="project" value="UniProtKB-KW"/>
</dbReference>
<dbReference type="Pfam" id="PF00665">
    <property type="entry name" value="rve"/>
    <property type="match status" value="1"/>
</dbReference>
<keyword evidence="4" id="KW-0479">Metal-binding</keyword>
<evidence type="ECO:0000256" key="9">
    <source>
        <dbReference type="ARBA" id="ARBA00022918"/>
    </source>
</evidence>
<comment type="similarity">
    <text evidence="1">Belongs to the beta type-B retroviral polymerase family. HERV class-II K(HML-2) pol subfamily.</text>
</comment>
<dbReference type="Pfam" id="PF17921">
    <property type="entry name" value="Integrase_H2C2"/>
    <property type="match status" value="1"/>
</dbReference>
<dbReference type="GO" id="GO:0004523">
    <property type="term" value="F:RNA-DNA hybrid ribonuclease activity"/>
    <property type="evidence" value="ECO:0007669"/>
    <property type="project" value="UniProtKB-EC"/>
</dbReference>
<evidence type="ECO:0000256" key="8">
    <source>
        <dbReference type="ARBA" id="ARBA00022908"/>
    </source>
</evidence>
<name>A0A674A7Q7_SALTR</name>
<dbReference type="Pfam" id="PF00078">
    <property type="entry name" value="RVT_1"/>
    <property type="match status" value="1"/>
</dbReference>
<dbReference type="InterPro" id="IPR005162">
    <property type="entry name" value="Retrotrans_gag_dom"/>
</dbReference>
<evidence type="ECO:0000256" key="15">
    <source>
        <dbReference type="SAM" id="MobiDB-lite"/>
    </source>
</evidence>
<dbReference type="InterPro" id="IPR056924">
    <property type="entry name" value="SH3_Tf2-1"/>
</dbReference>
<reference evidence="18" key="2">
    <citation type="submission" date="2025-09" db="UniProtKB">
        <authorList>
            <consortium name="Ensembl"/>
        </authorList>
    </citation>
    <scope>IDENTIFICATION</scope>
</reference>
<keyword evidence="11" id="KW-0238">DNA-binding</keyword>
<evidence type="ECO:0000256" key="5">
    <source>
        <dbReference type="ARBA" id="ARBA00022750"/>
    </source>
</evidence>
<dbReference type="Pfam" id="PF08284">
    <property type="entry name" value="RVP_2"/>
    <property type="match status" value="1"/>
</dbReference>
<evidence type="ECO:0000313" key="19">
    <source>
        <dbReference type="Proteomes" id="UP000472277"/>
    </source>
</evidence>
<dbReference type="Pfam" id="PF24626">
    <property type="entry name" value="SH3_Tf2-1"/>
    <property type="match status" value="1"/>
</dbReference>
<dbReference type="SUPFAM" id="SSF53098">
    <property type="entry name" value="Ribonuclease H-like"/>
    <property type="match status" value="1"/>
</dbReference>
<reference evidence="18" key="1">
    <citation type="submission" date="2025-08" db="UniProtKB">
        <authorList>
            <consortium name="Ensembl"/>
        </authorList>
    </citation>
    <scope>IDENTIFICATION</scope>
</reference>
<evidence type="ECO:0000256" key="6">
    <source>
        <dbReference type="ARBA" id="ARBA00022801"/>
    </source>
</evidence>
<evidence type="ECO:0000256" key="1">
    <source>
        <dbReference type="ARBA" id="ARBA00010879"/>
    </source>
</evidence>
<evidence type="ECO:0000256" key="7">
    <source>
        <dbReference type="ARBA" id="ARBA00022842"/>
    </source>
</evidence>
<evidence type="ECO:0000313" key="18">
    <source>
        <dbReference type="Ensembl" id="ENSSTUP00000054336.1"/>
    </source>
</evidence>
<evidence type="ECO:0000256" key="3">
    <source>
        <dbReference type="ARBA" id="ARBA00022670"/>
    </source>
</evidence>
<dbReference type="GeneTree" id="ENSGT00940000163772"/>
<evidence type="ECO:0000256" key="4">
    <source>
        <dbReference type="ARBA" id="ARBA00022723"/>
    </source>
</evidence>
<dbReference type="InterPro" id="IPR000477">
    <property type="entry name" value="RT_dom"/>
</dbReference>
<feature type="domain" description="CCHC-type" evidence="16">
    <location>
        <begin position="242"/>
        <end position="255"/>
    </location>
</feature>
<dbReference type="PANTHER" id="PTHR37984:SF15">
    <property type="entry name" value="INTEGRASE CATALYTIC DOMAIN-CONTAINING PROTEIN"/>
    <property type="match status" value="1"/>
</dbReference>
<dbReference type="InterPro" id="IPR001878">
    <property type="entry name" value="Znf_CCHC"/>
</dbReference>
<evidence type="ECO:0000256" key="2">
    <source>
        <dbReference type="ARBA" id="ARBA00012180"/>
    </source>
</evidence>
<evidence type="ECO:0000259" key="16">
    <source>
        <dbReference type="PROSITE" id="PS50158"/>
    </source>
</evidence>
<dbReference type="PROSITE" id="PS50158">
    <property type="entry name" value="ZF_CCHC"/>
    <property type="match status" value="1"/>
</dbReference>
<protein>
    <recommendedName>
        <fullName evidence="13">Gypsy retrotransposon integrase-like protein 1</fullName>
        <ecNumber evidence="2">3.1.26.4</ecNumber>
    </recommendedName>
</protein>
<evidence type="ECO:0000256" key="12">
    <source>
        <dbReference type="ARBA" id="ARBA00023172"/>
    </source>
</evidence>
<dbReference type="Ensembl" id="ENSSTUT00000056821.1">
    <property type="protein sequence ID" value="ENSSTUP00000054336.1"/>
    <property type="gene ID" value="ENSSTUG00000023042.1"/>
</dbReference>
<evidence type="ECO:0000256" key="14">
    <source>
        <dbReference type="PROSITE-ProRule" id="PRU00047"/>
    </source>
</evidence>
<dbReference type="InterPro" id="IPR036397">
    <property type="entry name" value="RNaseH_sf"/>
</dbReference>
<keyword evidence="12" id="KW-0233">DNA recombination</keyword>
<keyword evidence="9" id="KW-0695">RNA-directed DNA polymerase</keyword>